<dbReference type="Proteomes" id="UP001058533">
    <property type="component" value="Chromosome"/>
</dbReference>
<gene>
    <name evidence="1" type="ORF">NMP03_06175</name>
</gene>
<name>A0ABY5LDC4_9SPHN</name>
<protein>
    <recommendedName>
        <fullName evidence="3">DUF4365 domain-containing protein</fullName>
    </recommendedName>
</protein>
<evidence type="ECO:0008006" key="3">
    <source>
        <dbReference type="Google" id="ProtNLM"/>
    </source>
</evidence>
<organism evidence="1 2">
    <name type="scientific">Sphingomonas qomolangmaensis</name>
    <dbReference type="NCBI Taxonomy" id="2918765"/>
    <lineage>
        <taxon>Bacteria</taxon>
        <taxon>Pseudomonadati</taxon>
        <taxon>Pseudomonadota</taxon>
        <taxon>Alphaproteobacteria</taxon>
        <taxon>Sphingomonadales</taxon>
        <taxon>Sphingomonadaceae</taxon>
        <taxon>Sphingomonas</taxon>
    </lineage>
</organism>
<sequence>MSLVARASITALCRRGPDAMLEKLTSDELGDLAENLFAKLCAQAKLICNKAGRDRAGWDFRVDFPLMDTTGEALDHREPRTCLIQLKATAGETGSVRARLSSMERLAKDKGPAAIVVFRMRPDGTELMGYVVHLLGKDLAKVLRRLRIAERDGRTDVNHLWISFDYRKARRFKIDADGLHGALLELCPADMGDYVAEKRHQLDTLGYDEGPGIETEALIYIEDQDHFTRLVSGLAPLKPLRLRSYDRRFGIRVPYKGSLLEGLDEFPIDLPRVGPCRVVIRAGALLPPASFECEAQIPFPVAGGPWLVVRHPALTLLFREDGFTMESVGTFNFEGHDLPTWVQLLRGLTYLSQGDATVEFEFRGTRLPGVQTADGLKGPYLDQLPTLLSFVERFQRALDLAGLPMPSAFALDDIWAAGEMQMSLDMCFNPRSAARFEFDDLGELLSGVEQPALFFNSVTFAERAFTFAVKAQLERRDNGRSFVSTRFDLLDLRPAVADLDDYGALMGEQHQLSILIDPGNIILVDADPD</sequence>
<evidence type="ECO:0000313" key="2">
    <source>
        <dbReference type="Proteomes" id="UP001058533"/>
    </source>
</evidence>
<reference evidence="1" key="1">
    <citation type="submission" date="2022-07" db="EMBL/GenBank/DDBJ databases">
        <title>Sphingomonas sp. nov., a novel bacterium isolated from the north slope of the Mount Everest.</title>
        <authorList>
            <person name="Cui X."/>
            <person name="Liu Y."/>
        </authorList>
    </citation>
    <scope>NUCLEOTIDE SEQUENCE</scope>
    <source>
        <strain evidence="1">S5-59</strain>
    </source>
</reference>
<proteinExistence type="predicted"/>
<keyword evidence="2" id="KW-1185">Reference proteome</keyword>
<dbReference type="RefSeq" id="WP_256507615.1">
    <property type="nucleotide sequence ID" value="NZ_CP101740.1"/>
</dbReference>
<dbReference type="EMBL" id="CP101740">
    <property type="protein sequence ID" value="UUL83779.1"/>
    <property type="molecule type" value="Genomic_DNA"/>
</dbReference>
<accession>A0ABY5LDC4</accession>
<evidence type="ECO:0000313" key="1">
    <source>
        <dbReference type="EMBL" id="UUL83779.1"/>
    </source>
</evidence>